<comment type="caution">
    <text evidence="2">The sequence shown here is derived from an EMBL/GenBank/DDBJ whole genome shotgun (WGS) entry which is preliminary data.</text>
</comment>
<feature type="transmembrane region" description="Helical" evidence="1">
    <location>
        <begin position="107"/>
        <end position="126"/>
    </location>
</feature>
<keyword evidence="1" id="KW-1133">Transmembrane helix</keyword>
<gene>
    <name evidence="2" type="ORF">ACFONJ_10560</name>
</gene>
<keyword evidence="1" id="KW-0472">Membrane</keyword>
<evidence type="ECO:0000313" key="2">
    <source>
        <dbReference type="EMBL" id="MFC3756408.1"/>
    </source>
</evidence>
<reference evidence="3" key="1">
    <citation type="journal article" date="2019" name="Int. J. Syst. Evol. Microbiol.">
        <title>The Global Catalogue of Microorganisms (GCM) 10K type strain sequencing project: providing services to taxonomists for standard genome sequencing and annotation.</title>
        <authorList>
            <consortium name="The Broad Institute Genomics Platform"/>
            <consortium name="The Broad Institute Genome Sequencing Center for Infectious Disease"/>
            <person name="Wu L."/>
            <person name="Ma J."/>
        </authorList>
    </citation>
    <scope>NUCLEOTIDE SEQUENCE [LARGE SCALE GENOMIC DNA]</scope>
    <source>
        <strain evidence="3">CECT 7798</strain>
    </source>
</reference>
<feature type="transmembrane region" description="Helical" evidence="1">
    <location>
        <begin position="65"/>
        <end position="84"/>
    </location>
</feature>
<sequence length="241" mass="27778">MTITVVLLFIFIIFAVLFIGMLSRPQQVNTFSGTDFRTQPLDQSAFQKREDYLTKMASRQRTISMILLALMVLGFSSPVVYAWFDTLQFKGILDKERYELRIRDNNLLLGGMLGMCGLFFFMISLLKRKMIRSYESVILSLDQKDFEKMLEVNQSMNGVDRFTMSPPFIISQTGIYVFKLGRVLVLPWLDITELKITGAPRGGYFVRMRVQGKLYFFTISDRTMLNVLEAECVQRGISTIS</sequence>
<accession>A0ABV7XVX1</accession>
<keyword evidence="3" id="KW-1185">Reference proteome</keyword>
<evidence type="ECO:0000313" key="3">
    <source>
        <dbReference type="Proteomes" id="UP001595735"/>
    </source>
</evidence>
<name>A0ABV7XVX1_9FLAO</name>
<organism evidence="2 3">
    <name type="scientific">Chryseobacterium tructae</name>
    <dbReference type="NCBI Taxonomy" id="1037380"/>
    <lineage>
        <taxon>Bacteria</taxon>
        <taxon>Pseudomonadati</taxon>
        <taxon>Bacteroidota</taxon>
        <taxon>Flavobacteriia</taxon>
        <taxon>Flavobacteriales</taxon>
        <taxon>Weeksellaceae</taxon>
        <taxon>Chryseobacterium group</taxon>
        <taxon>Chryseobacterium</taxon>
    </lineage>
</organism>
<dbReference type="EMBL" id="JBHRYO010000002">
    <property type="protein sequence ID" value="MFC3756408.1"/>
    <property type="molecule type" value="Genomic_DNA"/>
</dbReference>
<proteinExistence type="predicted"/>
<protein>
    <recommendedName>
        <fullName evidence="4">DUF3784 domain-containing protein</fullName>
    </recommendedName>
</protein>
<dbReference type="Proteomes" id="UP001595735">
    <property type="component" value="Unassembled WGS sequence"/>
</dbReference>
<dbReference type="RefSeq" id="WP_378170016.1">
    <property type="nucleotide sequence ID" value="NZ_JBHRYO010000002.1"/>
</dbReference>
<evidence type="ECO:0008006" key="4">
    <source>
        <dbReference type="Google" id="ProtNLM"/>
    </source>
</evidence>
<evidence type="ECO:0000256" key="1">
    <source>
        <dbReference type="SAM" id="Phobius"/>
    </source>
</evidence>
<feature type="transmembrane region" description="Helical" evidence="1">
    <location>
        <begin position="6"/>
        <end position="23"/>
    </location>
</feature>
<keyword evidence="1" id="KW-0812">Transmembrane</keyword>